<reference evidence="2 3" key="1">
    <citation type="journal article" date="2017" name="Front. Microbiol.">
        <title>Labilibaculum manganireducens gen. nov., sp. nov. and Labilibaculum filiforme sp. nov., Novel Bacteroidetes Isolated from Subsurface Sediments of the Baltic Sea.</title>
        <authorList>
            <person name="Vandieken V."/>
            <person name="Marshall I.P."/>
            <person name="Niemann H."/>
            <person name="Engelen B."/>
            <person name="Cypionka H."/>
        </authorList>
    </citation>
    <scope>NUCLEOTIDE SEQUENCE [LARGE SCALE GENOMIC DNA]</scope>
    <source>
        <strain evidence="2 3">59.16B</strain>
    </source>
</reference>
<dbReference type="InterPro" id="IPR002725">
    <property type="entry name" value="YgjP-like_metallopeptidase"/>
</dbReference>
<evidence type="ECO:0000313" key="3">
    <source>
        <dbReference type="Proteomes" id="UP000233535"/>
    </source>
</evidence>
<evidence type="ECO:0000259" key="1">
    <source>
        <dbReference type="Pfam" id="PF01863"/>
    </source>
</evidence>
<dbReference type="Pfam" id="PF01863">
    <property type="entry name" value="YgjP-like"/>
    <property type="match status" value="1"/>
</dbReference>
<dbReference type="RefSeq" id="WP_101263459.1">
    <property type="nucleotide sequence ID" value="NZ_MVDD01000028.1"/>
</dbReference>
<accession>A0A2N3HQI9</accession>
<comment type="caution">
    <text evidence="2">The sequence shown here is derived from an EMBL/GenBank/DDBJ whole genome shotgun (WGS) entry which is preliminary data.</text>
</comment>
<dbReference type="AlphaFoldDB" id="A0A2N3HQI9"/>
<dbReference type="Proteomes" id="UP000233535">
    <property type="component" value="Unassembled WGS sequence"/>
</dbReference>
<feature type="domain" description="YgjP-like metallopeptidase" evidence="1">
    <location>
        <begin position="24"/>
        <end position="234"/>
    </location>
</feature>
<proteinExistence type="predicted"/>
<dbReference type="PANTHER" id="PTHR30399">
    <property type="entry name" value="UNCHARACTERIZED PROTEIN YGJP"/>
    <property type="match status" value="1"/>
</dbReference>
<gene>
    <name evidence="2" type="ORF">BZG02_19630</name>
</gene>
<dbReference type="InterPro" id="IPR053136">
    <property type="entry name" value="UTP_pyrophosphatase-like"/>
</dbReference>
<protein>
    <recommendedName>
        <fullName evidence="1">YgjP-like metallopeptidase domain-containing protein</fullName>
    </recommendedName>
</protein>
<dbReference type="OrthoDB" id="9811177at2"/>
<sequence>MPEEKIVLLEDIGDILFKKSKKFKRLSVRIAPKKGIWVNVPYGISYTEAINFAKQNKAWIISNKAKTKLKEEKQSIFTPEVLFKTRFHQLKLCSENVSNFSAKLLNGILEVKYPVNTEIQNAELQLFIQRAILETLHREANHYLPNRIKELAKECGFTFQSVKIKNTKSRWGSCSYDNKINLNLHLMRLPSDLCDMVILHELCHTKVKNHSSEFYQLLAYHCPELARKRKEIKKYSITIY</sequence>
<dbReference type="Gene3D" id="3.30.2010.10">
    <property type="entry name" value="Metalloproteases ('zincins'), catalytic domain"/>
    <property type="match status" value="1"/>
</dbReference>
<name>A0A2N3HQI9_9BACT</name>
<evidence type="ECO:0000313" key="2">
    <source>
        <dbReference type="EMBL" id="PKQ60325.1"/>
    </source>
</evidence>
<dbReference type="PANTHER" id="PTHR30399:SF1">
    <property type="entry name" value="UTP PYROPHOSPHATASE"/>
    <property type="match status" value="1"/>
</dbReference>
<dbReference type="EMBL" id="MVDD01000028">
    <property type="protein sequence ID" value="PKQ60325.1"/>
    <property type="molecule type" value="Genomic_DNA"/>
</dbReference>
<keyword evidence="3" id="KW-1185">Reference proteome</keyword>
<dbReference type="CDD" id="cd07344">
    <property type="entry name" value="M48_yhfN_like"/>
    <property type="match status" value="1"/>
</dbReference>
<organism evidence="2 3">
    <name type="scientific">Labilibaculum filiforme</name>
    <dbReference type="NCBI Taxonomy" id="1940526"/>
    <lineage>
        <taxon>Bacteria</taxon>
        <taxon>Pseudomonadati</taxon>
        <taxon>Bacteroidota</taxon>
        <taxon>Bacteroidia</taxon>
        <taxon>Marinilabiliales</taxon>
        <taxon>Marinifilaceae</taxon>
        <taxon>Labilibaculum</taxon>
    </lineage>
</organism>